<dbReference type="Pfam" id="PF09084">
    <property type="entry name" value="NMT1"/>
    <property type="match status" value="1"/>
</dbReference>
<evidence type="ECO:0000256" key="3">
    <source>
        <dbReference type="ARBA" id="ARBA00022729"/>
    </source>
</evidence>
<dbReference type="PROSITE" id="PS51257">
    <property type="entry name" value="PROKAR_LIPOPROTEIN"/>
    <property type="match status" value="1"/>
</dbReference>
<evidence type="ECO:0000313" key="5">
    <source>
        <dbReference type="EMBL" id="MBC2666129.1"/>
    </source>
</evidence>
<dbReference type="Proteomes" id="UP000566813">
    <property type="component" value="Unassembled WGS sequence"/>
</dbReference>
<dbReference type="EMBL" id="JACLAW010000008">
    <property type="protein sequence ID" value="MBC2666129.1"/>
    <property type="molecule type" value="Genomic_DNA"/>
</dbReference>
<dbReference type="SUPFAM" id="SSF53850">
    <property type="entry name" value="Periplasmic binding protein-like II"/>
    <property type="match status" value="1"/>
</dbReference>
<keyword evidence="6" id="KW-1185">Reference proteome</keyword>
<dbReference type="GO" id="GO:0042918">
    <property type="term" value="P:alkanesulfonate transmembrane transport"/>
    <property type="evidence" value="ECO:0007669"/>
    <property type="project" value="TreeGrafter"/>
</dbReference>
<sequence length="355" mass="36696">MKEIAAPSAPRARGYRKTGAALCALLAVLALAGCGKARHDVGKPNAEGLIPINVAGSDAMNSATPMFAAMDQGFFRAAGLDVRYTSMSVGATAIAAAMKTGDVDIALGSASQWISDTARGAIRGKIIGEFTDNNYVILARKGITNPAQLAGKIFAISSPDAGDHLYSKAVLAHYGVDPDSVTWLQMGEPTARVTALFAGRIDATEIPLTSLPPAANDYALIRAEDSPVPFVSNAIYARQELLDANRDAVVRFLAAIGKGADWVRANPDKAVASCRKSGGAEEACRNTIAGATTSPNRFTWSSTTAINAKGIEAMIPAIGNAVPQVATIKPEQIMDASLAPAPAPAPAPSPAQTPE</sequence>
<feature type="domain" description="SsuA/THI5-like" evidence="4">
    <location>
        <begin position="63"/>
        <end position="270"/>
    </location>
</feature>
<organism evidence="5 6">
    <name type="scientific">Novosphingobium flavum</name>
    <dbReference type="NCBI Taxonomy" id="1778672"/>
    <lineage>
        <taxon>Bacteria</taxon>
        <taxon>Pseudomonadati</taxon>
        <taxon>Pseudomonadota</taxon>
        <taxon>Alphaproteobacteria</taxon>
        <taxon>Sphingomonadales</taxon>
        <taxon>Sphingomonadaceae</taxon>
        <taxon>Novosphingobium</taxon>
    </lineage>
</organism>
<dbReference type="Gene3D" id="3.40.190.10">
    <property type="entry name" value="Periplasmic binding protein-like II"/>
    <property type="match status" value="2"/>
</dbReference>
<dbReference type="InterPro" id="IPR015168">
    <property type="entry name" value="SsuA/THI5"/>
</dbReference>
<dbReference type="GO" id="GO:0042597">
    <property type="term" value="C:periplasmic space"/>
    <property type="evidence" value="ECO:0007669"/>
    <property type="project" value="UniProtKB-SubCell"/>
</dbReference>
<comment type="caution">
    <text evidence="5">The sequence shown here is derived from an EMBL/GenBank/DDBJ whole genome shotgun (WGS) entry which is preliminary data.</text>
</comment>
<protein>
    <submittedName>
        <fullName evidence="5">ABC transporter substrate-binding protein</fullName>
    </submittedName>
</protein>
<proteinExistence type="inferred from homology"/>
<evidence type="ECO:0000313" key="6">
    <source>
        <dbReference type="Proteomes" id="UP000566813"/>
    </source>
</evidence>
<dbReference type="PANTHER" id="PTHR30024">
    <property type="entry name" value="ALIPHATIC SULFONATES-BINDING PROTEIN-RELATED"/>
    <property type="match status" value="1"/>
</dbReference>
<dbReference type="PANTHER" id="PTHR30024:SF47">
    <property type="entry name" value="TAURINE-BINDING PERIPLASMIC PROTEIN"/>
    <property type="match status" value="1"/>
</dbReference>
<evidence type="ECO:0000259" key="4">
    <source>
        <dbReference type="Pfam" id="PF09084"/>
    </source>
</evidence>
<keyword evidence="3" id="KW-0732">Signal</keyword>
<comment type="similarity">
    <text evidence="2">Belongs to the bacterial solute-binding protein SsuA/TauA family.</text>
</comment>
<gene>
    <name evidence="5" type="ORF">H7F51_11430</name>
</gene>
<dbReference type="AlphaFoldDB" id="A0A7X1FSN7"/>
<accession>A0A7X1FSN7</accession>
<comment type="subcellular location">
    <subcellularLocation>
        <location evidence="1">Periplasm</location>
    </subcellularLocation>
</comment>
<reference evidence="5 6" key="1">
    <citation type="submission" date="2020-08" db="EMBL/GenBank/DDBJ databases">
        <title>The genome sequence of type strain Novosphingobium flavum NBRC 111647.</title>
        <authorList>
            <person name="Liu Y."/>
        </authorList>
    </citation>
    <scope>NUCLEOTIDE SEQUENCE [LARGE SCALE GENOMIC DNA]</scope>
    <source>
        <strain evidence="5 6">NBRC 111647</strain>
    </source>
</reference>
<dbReference type="RefSeq" id="WP_185664432.1">
    <property type="nucleotide sequence ID" value="NZ_JACLAW010000008.1"/>
</dbReference>
<evidence type="ECO:0000256" key="1">
    <source>
        <dbReference type="ARBA" id="ARBA00004418"/>
    </source>
</evidence>
<evidence type="ECO:0000256" key="2">
    <source>
        <dbReference type="ARBA" id="ARBA00010742"/>
    </source>
</evidence>
<name>A0A7X1FSN7_9SPHN</name>